<organism evidence="9 10">
    <name type="scientific">Bifidobacterium bifidum</name>
    <dbReference type="NCBI Taxonomy" id="1681"/>
    <lineage>
        <taxon>Bacteria</taxon>
        <taxon>Bacillati</taxon>
        <taxon>Actinomycetota</taxon>
        <taxon>Actinomycetes</taxon>
        <taxon>Bifidobacteriales</taxon>
        <taxon>Bifidobacteriaceae</taxon>
        <taxon>Bifidobacterium</taxon>
    </lineage>
</organism>
<dbReference type="Gene3D" id="1.10.3730.20">
    <property type="match status" value="1"/>
</dbReference>
<evidence type="ECO:0000256" key="6">
    <source>
        <dbReference type="ARBA" id="ARBA00023136"/>
    </source>
</evidence>
<feature type="transmembrane region" description="Helical" evidence="7">
    <location>
        <begin position="206"/>
        <end position="226"/>
    </location>
</feature>
<evidence type="ECO:0000256" key="1">
    <source>
        <dbReference type="ARBA" id="ARBA00004651"/>
    </source>
</evidence>
<keyword evidence="4 7" id="KW-0812">Transmembrane</keyword>
<feature type="domain" description="EamA" evidence="8">
    <location>
        <begin position="177"/>
        <end position="309"/>
    </location>
</feature>
<evidence type="ECO:0000256" key="2">
    <source>
        <dbReference type="ARBA" id="ARBA00007362"/>
    </source>
</evidence>
<feature type="transmembrane region" description="Helical" evidence="7">
    <location>
        <begin position="95"/>
        <end position="116"/>
    </location>
</feature>
<gene>
    <name evidence="9" type="ORF">HMPREF3196_00848</name>
</gene>
<evidence type="ECO:0000313" key="9">
    <source>
        <dbReference type="EMBL" id="KWZ81720.1"/>
    </source>
</evidence>
<dbReference type="Pfam" id="PF00892">
    <property type="entry name" value="EamA"/>
    <property type="match status" value="2"/>
</dbReference>
<reference evidence="9 10" key="1">
    <citation type="submission" date="2016-01" db="EMBL/GenBank/DDBJ databases">
        <authorList>
            <person name="Oliw E.H."/>
        </authorList>
    </citation>
    <scope>NUCLEOTIDE SEQUENCE [LARGE SCALE GENOMIC DNA]</scope>
    <source>
        <strain evidence="9 10">MJR8628B</strain>
    </source>
</reference>
<feature type="transmembrane region" description="Helical" evidence="7">
    <location>
        <begin position="122"/>
        <end position="143"/>
    </location>
</feature>
<keyword evidence="3" id="KW-1003">Cell membrane</keyword>
<dbReference type="GO" id="GO:0005886">
    <property type="term" value="C:plasma membrane"/>
    <property type="evidence" value="ECO:0007669"/>
    <property type="project" value="UniProtKB-SubCell"/>
</dbReference>
<comment type="subcellular location">
    <subcellularLocation>
        <location evidence="1">Cell membrane</location>
        <topology evidence="1">Multi-pass membrane protein</topology>
    </subcellularLocation>
</comment>
<dbReference type="PANTHER" id="PTHR42920">
    <property type="entry name" value="OS03G0707200 PROTEIN-RELATED"/>
    <property type="match status" value="1"/>
</dbReference>
<keyword evidence="5 7" id="KW-1133">Transmembrane helix</keyword>
<accession>A0A133KQR0</accession>
<sequence>MLMKQQEMAGMACLVLTSLIWGFAFVSQVQGMASMSPLFFNATRFTLGAISLIPLLLWKRLRRCRESGKTVGAGNREAGDDEHDMIAGSALSNPLIVGMICGVFLFAASTLQQYGIMFGCSAGRAGFITALYIVMVPLLAYLVLRRAVRMMTWMAVGVAVAGFYLLCITDGFGSLTLADCLLLFTAVLFAAHILSIDTLGACVDALTLSFIQFVTTAALSWAGTLIEGSMDWNGAGQAWIAVLYAGIGSVGVAYTLQAVGQQWVPPTRASLIMSLESVFSVIGGALLLGETMTVRGYLGCALIFAGIVLAQMPGVGRRRLAVNKTGKRDQ</sequence>
<dbReference type="AlphaFoldDB" id="A0A133KQR0"/>
<proteinExistence type="inferred from homology"/>
<feature type="transmembrane region" description="Helical" evidence="7">
    <location>
        <begin position="172"/>
        <end position="194"/>
    </location>
</feature>
<comment type="caution">
    <text evidence="9">The sequence shown here is derived from an EMBL/GenBank/DDBJ whole genome shotgun (WGS) entry which is preliminary data.</text>
</comment>
<feature type="transmembrane region" description="Helical" evidence="7">
    <location>
        <begin position="38"/>
        <end position="58"/>
    </location>
</feature>
<dbReference type="InterPro" id="IPR000620">
    <property type="entry name" value="EamA_dom"/>
</dbReference>
<keyword evidence="6 7" id="KW-0472">Membrane</keyword>
<name>A0A133KQR0_BIFBI</name>
<feature type="transmembrane region" description="Helical" evidence="7">
    <location>
        <begin position="150"/>
        <end position="166"/>
    </location>
</feature>
<dbReference type="PATRIC" id="fig|1681.53.peg.833"/>
<dbReference type="Proteomes" id="UP000070092">
    <property type="component" value="Unassembled WGS sequence"/>
</dbReference>
<evidence type="ECO:0000313" key="10">
    <source>
        <dbReference type="Proteomes" id="UP000070092"/>
    </source>
</evidence>
<dbReference type="EMBL" id="LRPO01000024">
    <property type="protein sequence ID" value="KWZ81720.1"/>
    <property type="molecule type" value="Genomic_DNA"/>
</dbReference>
<evidence type="ECO:0000259" key="8">
    <source>
        <dbReference type="Pfam" id="PF00892"/>
    </source>
</evidence>
<feature type="transmembrane region" description="Helical" evidence="7">
    <location>
        <begin position="238"/>
        <end position="257"/>
    </location>
</feature>
<evidence type="ECO:0000256" key="7">
    <source>
        <dbReference type="SAM" id="Phobius"/>
    </source>
</evidence>
<protein>
    <submittedName>
        <fullName evidence="9">Putative membrane protein</fullName>
    </submittedName>
</protein>
<comment type="similarity">
    <text evidence="2">Belongs to the EamA transporter family.</text>
</comment>
<evidence type="ECO:0000256" key="5">
    <source>
        <dbReference type="ARBA" id="ARBA00022989"/>
    </source>
</evidence>
<feature type="transmembrane region" description="Helical" evidence="7">
    <location>
        <begin position="269"/>
        <end position="288"/>
    </location>
</feature>
<evidence type="ECO:0000256" key="4">
    <source>
        <dbReference type="ARBA" id="ARBA00022692"/>
    </source>
</evidence>
<evidence type="ECO:0000256" key="3">
    <source>
        <dbReference type="ARBA" id="ARBA00022475"/>
    </source>
</evidence>
<dbReference type="SUPFAM" id="SSF103481">
    <property type="entry name" value="Multidrug resistance efflux transporter EmrE"/>
    <property type="match status" value="2"/>
</dbReference>
<dbReference type="InterPro" id="IPR037185">
    <property type="entry name" value="EmrE-like"/>
</dbReference>
<feature type="domain" description="EamA" evidence="8">
    <location>
        <begin position="9"/>
        <end position="166"/>
    </location>
</feature>
<feature type="transmembrane region" description="Helical" evidence="7">
    <location>
        <begin position="294"/>
        <end position="310"/>
    </location>
</feature>
<dbReference type="PANTHER" id="PTHR42920:SF5">
    <property type="entry name" value="EAMA DOMAIN-CONTAINING PROTEIN"/>
    <property type="match status" value="1"/>
</dbReference>
<dbReference type="InterPro" id="IPR051258">
    <property type="entry name" value="Diverse_Substrate_Transporter"/>
</dbReference>